<dbReference type="RefSeq" id="WP_137982559.1">
    <property type="nucleotide sequence ID" value="NZ_FWZU01000005.1"/>
</dbReference>
<protein>
    <recommendedName>
        <fullName evidence="3">Capsule polysaccharide biosynthesis protein</fullName>
    </recommendedName>
</protein>
<dbReference type="Proteomes" id="UP000192906">
    <property type="component" value="Unassembled WGS sequence"/>
</dbReference>
<dbReference type="EMBL" id="FWZU01000005">
    <property type="protein sequence ID" value="SMF34657.1"/>
    <property type="molecule type" value="Genomic_DNA"/>
</dbReference>
<evidence type="ECO:0000313" key="2">
    <source>
        <dbReference type="Proteomes" id="UP000192906"/>
    </source>
</evidence>
<accession>A0A1X7EJL9</accession>
<keyword evidence="2" id="KW-1185">Reference proteome</keyword>
<dbReference type="OrthoDB" id="7069172at2"/>
<evidence type="ECO:0008006" key="3">
    <source>
        <dbReference type="Google" id="ProtNLM"/>
    </source>
</evidence>
<sequence>MSYIAEREVYRCCKKIVFTMDVFRIDPNSSNLSLTPNKNNVKWLNRLLGDIYSSLLGGGHIMLFGDEHGTSSLRWRVYSNADLPYSVEAWARLYSVGQYQSIIEEEVLSSIENSLVVTFEASESLIEVFLANGIPYIDLAIHPVRFLDDYMFAVRTNVSEWSQRLFELQTPEHIFYDFAKVISAKAVRLSCFEAIPEGSVLFLAQTAVDSSLISDGVMVDDDMIIEKLIKMGQVYPTVYYKHHPYYTNSKAARLVERSKNMAIADYNIYMALGSQAFPKVCSFSSGTLHEAKYFGLESEKILSSPNRFANELSPYSYVPIYRDALKYEFWSYVMGDIKIFKEKSLPDPFFGAVKDSSGMKWGK</sequence>
<name>A0A1X7EJL9_9BACT</name>
<organism evidence="1 2">
    <name type="scientific">Desulfovibrio gilichinskyi</name>
    <dbReference type="NCBI Taxonomy" id="1519643"/>
    <lineage>
        <taxon>Bacteria</taxon>
        <taxon>Pseudomonadati</taxon>
        <taxon>Thermodesulfobacteriota</taxon>
        <taxon>Desulfovibrionia</taxon>
        <taxon>Desulfovibrionales</taxon>
        <taxon>Desulfovibrionaceae</taxon>
        <taxon>Desulfovibrio</taxon>
    </lineage>
</organism>
<dbReference type="AlphaFoldDB" id="A0A1X7EJL9"/>
<evidence type="ECO:0000313" key="1">
    <source>
        <dbReference type="EMBL" id="SMF34657.1"/>
    </source>
</evidence>
<dbReference type="STRING" id="1519643.SAMN06295933_3024"/>
<proteinExistence type="predicted"/>
<reference evidence="2" key="1">
    <citation type="submission" date="2017-04" db="EMBL/GenBank/DDBJ databases">
        <authorList>
            <person name="Varghese N."/>
            <person name="Submissions S."/>
        </authorList>
    </citation>
    <scope>NUCLEOTIDE SEQUENCE [LARGE SCALE GENOMIC DNA]</scope>
    <source>
        <strain evidence="2">K3S</strain>
    </source>
</reference>
<gene>
    <name evidence="1" type="ORF">SAMN06295933_3024</name>
</gene>